<dbReference type="Pfam" id="PF00005">
    <property type="entry name" value="ABC_tran"/>
    <property type="match status" value="1"/>
</dbReference>
<gene>
    <name evidence="6" type="ORF">TDIS_0190</name>
</gene>
<comment type="similarity">
    <text evidence="1">Belongs to the ABC transporter superfamily.</text>
</comment>
<dbReference type="InterPro" id="IPR013563">
    <property type="entry name" value="Oligopep_ABC_C"/>
</dbReference>
<evidence type="ECO:0000259" key="5">
    <source>
        <dbReference type="PROSITE" id="PS50893"/>
    </source>
</evidence>
<dbReference type="Pfam" id="PF08352">
    <property type="entry name" value="oligo_HPY"/>
    <property type="match status" value="1"/>
</dbReference>
<keyword evidence="7" id="KW-1185">Reference proteome</keyword>
<dbReference type="CDD" id="cd03257">
    <property type="entry name" value="ABC_NikE_OppD_transporters"/>
    <property type="match status" value="1"/>
</dbReference>
<protein>
    <submittedName>
        <fullName evidence="6">Oligopeptide transport ATP-binding protein OppF</fullName>
    </submittedName>
</protein>
<accession>A0A179D8A8</accession>
<dbReference type="Proteomes" id="UP000078390">
    <property type="component" value="Unassembled WGS sequence"/>
</dbReference>
<proteinExistence type="inferred from homology"/>
<evidence type="ECO:0000256" key="3">
    <source>
        <dbReference type="ARBA" id="ARBA00022741"/>
    </source>
</evidence>
<dbReference type="PROSITE" id="PS50893">
    <property type="entry name" value="ABC_TRANSPORTER_2"/>
    <property type="match status" value="1"/>
</dbReference>
<evidence type="ECO:0000256" key="4">
    <source>
        <dbReference type="ARBA" id="ARBA00022840"/>
    </source>
</evidence>
<dbReference type="STRING" id="999894.TDIS_0190"/>
<evidence type="ECO:0000256" key="2">
    <source>
        <dbReference type="ARBA" id="ARBA00022448"/>
    </source>
</evidence>
<keyword evidence="4 6" id="KW-0067">ATP-binding</keyword>
<dbReference type="GO" id="GO:0055085">
    <property type="term" value="P:transmembrane transport"/>
    <property type="evidence" value="ECO:0007669"/>
    <property type="project" value="UniProtKB-ARBA"/>
</dbReference>
<evidence type="ECO:0000313" key="7">
    <source>
        <dbReference type="Proteomes" id="UP000078390"/>
    </source>
</evidence>
<dbReference type="NCBIfam" id="TIGR01727">
    <property type="entry name" value="oligo_HPY"/>
    <property type="match status" value="1"/>
</dbReference>
<dbReference type="SUPFAM" id="SSF52540">
    <property type="entry name" value="P-loop containing nucleoside triphosphate hydrolases"/>
    <property type="match status" value="1"/>
</dbReference>
<dbReference type="InterPro" id="IPR050319">
    <property type="entry name" value="ABC_transp_ATP-bind"/>
</dbReference>
<dbReference type="InterPro" id="IPR003439">
    <property type="entry name" value="ABC_transporter-like_ATP-bd"/>
</dbReference>
<evidence type="ECO:0000313" key="6">
    <source>
        <dbReference type="EMBL" id="OAQ21672.1"/>
    </source>
</evidence>
<dbReference type="PANTHER" id="PTHR43776:SF7">
    <property type="entry name" value="D,D-DIPEPTIDE TRANSPORT ATP-BINDING PROTEIN DDPF-RELATED"/>
    <property type="match status" value="1"/>
</dbReference>
<reference evidence="6 7" key="1">
    <citation type="submission" date="2016-04" db="EMBL/GenBank/DDBJ databases">
        <title>Genome analysis of Thermosulfurimonas dismutans, the first thermophilic sulfur-disproportionating bacterium of the phylum Thermodesulfobacteria.</title>
        <authorList>
            <person name="Mardanov A.V."/>
            <person name="Beletsky A.V."/>
            <person name="Kadnikov V.V."/>
            <person name="Slobodkin A.I."/>
            <person name="Ravin N.V."/>
        </authorList>
    </citation>
    <scope>NUCLEOTIDE SEQUENCE [LARGE SCALE GENOMIC DNA]</scope>
    <source>
        <strain evidence="6 7">S95</strain>
    </source>
</reference>
<dbReference type="FunFam" id="3.40.50.300:FF:000016">
    <property type="entry name" value="Oligopeptide ABC transporter ATP-binding component"/>
    <property type="match status" value="1"/>
</dbReference>
<dbReference type="InterPro" id="IPR017871">
    <property type="entry name" value="ABC_transporter-like_CS"/>
</dbReference>
<evidence type="ECO:0000256" key="1">
    <source>
        <dbReference type="ARBA" id="ARBA00005417"/>
    </source>
</evidence>
<dbReference type="Gene3D" id="3.40.50.300">
    <property type="entry name" value="P-loop containing nucleotide triphosphate hydrolases"/>
    <property type="match status" value="1"/>
</dbReference>
<comment type="caution">
    <text evidence="6">The sequence shown here is derived from an EMBL/GenBank/DDBJ whole genome shotgun (WGS) entry which is preliminary data.</text>
</comment>
<dbReference type="GO" id="GO:0015833">
    <property type="term" value="P:peptide transport"/>
    <property type="evidence" value="ECO:0007669"/>
    <property type="project" value="InterPro"/>
</dbReference>
<dbReference type="SMART" id="SM00382">
    <property type="entry name" value="AAA"/>
    <property type="match status" value="1"/>
</dbReference>
<sequence length="317" mass="35532">MFQKMKVLELKGVEKSYRLRRFFGRGESLRVLRGVSLSLFENEVLGLVGESGCGKSTLARIALALEAPDAGEVLFLGHNFWTLARGERKRLRPKFQAVFQDPAASLNPRKKIEDLVSEPLRLQGVNRKTAREEAEKLIEMVGLSADVLPRFPHQLSGGQRQRVALARALISRPRVIVLDEPTSALDVSVQAQILTLLKDLKDQFGLSYLFISHDLPVVLFMSDRVGVMYLGEVVEIGPRDVFLNGKLHPYTELLLSSVPGRRKRKGPQTIGEPPSLLRLPPGCVFHPRCPEAVEICRKTAPELREIGPRHMVACHRR</sequence>
<name>A0A179D8A8_9BACT</name>
<dbReference type="AlphaFoldDB" id="A0A179D8A8"/>
<keyword evidence="3" id="KW-0547">Nucleotide-binding</keyword>
<dbReference type="GO" id="GO:0005524">
    <property type="term" value="F:ATP binding"/>
    <property type="evidence" value="ECO:0007669"/>
    <property type="project" value="UniProtKB-KW"/>
</dbReference>
<dbReference type="PANTHER" id="PTHR43776">
    <property type="entry name" value="TRANSPORT ATP-BINDING PROTEIN"/>
    <property type="match status" value="1"/>
</dbReference>
<organism evidence="6 7">
    <name type="scientific">Thermosulfurimonas dismutans</name>
    <dbReference type="NCBI Taxonomy" id="999894"/>
    <lineage>
        <taxon>Bacteria</taxon>
        <taxon>Pseudomonadati</taxon>
        <taxon>Thermodesulfobacteriota</taxon>
        <taxon>Thermodesulfobacteria</taxon>
        <taxon>Thermodesulfobacteriales</taxon>
        <taxon>Thermodesulfobacteriaceae</taxon>
        <taxon>Thermosulfurimonas</taxon>
    </lineage>
</organism>
<feature type="domain" description="ABC transporter" evidence="5">
    <location>
        <begin position="8"/>
        <end position="255"/>
    </location>
</feature>
<dbReference type="GO" id="GO:0016887">
    <property type="term" value="F:ATP hydrolysis activity"/>
    <property type="evidence" value="ECO:0007669"/>
    <property type="project" value="InterPro"/>
</dbReference>
<dbReference type="PROSITE" id="PS00211">
    <property type="entry name" value="ABC_TRANSPORTER_1"/>
    <property type="match status" value="1"/>
</dbReference>
<dbReference type="InterPro" id="IPR003593">
    <property type="entry name" value="AAA+_ATPase"/>
</dbReference>
<dbReference type="InterPro" id="IPR027417">
    <property type="entry name" value="P-loop_NTPase"/>
</dbReference>
<dbReference type="EMBL" id="LWLG01000001">
    <property type="protein sequence ID" value="OAQ21672.1"/>
    <property type="molecule type" value="Genomic_DNA"/>
</dbReference>
<keyword evidence="2" id="KW-0813">Transport</keyword>